<evidence type="ECO:0000256" key="1">
    <source>
        <dbReference type="SAM" id="MobiDB-lite"/>
    </source>
</evidence>
<dbReference type="KEGG" id="mno:Mnod_2691"/>
<dbReference type="HOGENOM" id="CLU_2155384_0_0_5"/>
<dbReference type="EMBL" id="CP001349">
    <property type="protein sequence ID" value="ACL57649.1"/>
    <property type="molecule type" value="Genomic_DNA"/>
</dbReference>
<evidence type="ECO:0000313" key="2">
    <source>
        <dbReference type="EMBL" id="ACL57649.1"/>
    </source>
</evidence>
<keyword evidence="3" id="KW-1185">Reference proteome</keyword>
<organism evidence="2 3">
    <name type="scientific">Methylobacterium nodulans (strain LMG 21967 / CNCM I-2342 / ORS 2060)</name>
    <dbReference type="NCBI Taxonomy" id="460265"/>
    <lineage>
        <taxon>Bacteria</taxon>
        <taxon>Pseudomonadati</taxon>
        <taxon>Pseudomonadota</taxon>
        <taxon>Alphaproteobacteria</taxon>
        <taxon>Hyphomicrobiales</taxon>
        <taxon>Methylobacteriaceae</taxon>
        <taxon>Methylobacterium</taxon>
    </lineage>
</organism>
<reference evidence="2 3" key="1">
    <citation type="submission" date="2009-01" db="EMBL/GenBank/DDBJ databases">
        <title>Complete sequence of chromosome of Methylobacterium nodulans ORS 2060.</title>
        <authorList>
            <consortium name="US DOE Joint Genome Institute"/>
            <person name="Lucas S."/>
            <person name="Copeland A."/>
            <person name="Lapidus A."/>
            <person name="Glavina del Rio T."/>
            <person name="Dalin E."/>
            <person name="Tice H."/>
            <person name="Bruce D."/>
            <person name="Goodwin L."/>
            <person name="Pitluck S."/>
            <person name="Sims D."/>
            <person name="Brettin T."/>
            <person name="Detter J.C."/>
            <person name="Han C."/>
            <person name="Larimer F."/>
            <person name="Land M."/>
            <person name="Hauser L."/>
            <person name="Kyrpides N."/>
            <person name="Ivanova N."/>
            <person name="Marx C.J."/>
            <person name="Richardson P."/>
        </authorList>
    </citation>
    <scope>NUCLEOTIDE SEQUENCE [LARGE SCALE GENOMIC DNA]</scope>
    <source>
        <strain evidence="3">LMG 21967 / CNCM I-2342 / ORS 2060</strain>
    </source>
</reference>
<feature type="compositionally biased region" description="Polar residues" evidence="1">
    <location>
        <begin position="1"/>
        <end position="11"/>
    </location>
</feature>
<sequence>MRRWCRTQSNDYSHEEEEPGLRTEDSAVKIFAAAPPGLTEALSLNTLRPVDRHGGLGDQSSGNAVALTGQWRVTAAGLDLARCASHSLRAGCCHDMRIPSRSGDCADLKEA</sequence>
<dbReference type="Proteomes" id="UP000008207">
    <property type="component" value="Chromosome"/>
</dbReference>
<evidence type="ECO:0000313" key="3">
    <source>
        <dbReference type="Proteomes" id="UP000008207"/>
    </source>
</evidence>
<name>B8IEA3_METNO</name>
<protein>
    <submittedName>
        <fullName evidence="2">Uncharacterized protein</fullName>
    </submittedName>
</protein>
<proteinExistence type="predicted"/>
<feature type="region of interest" description="Disordered" evidence="1">
    <location>
        <begin position="1"/>
        <end position="23"/>
    </location>
</feature>
<accession>B8IEA3</accession>
<gene>
    <name evidence="2" type="ordered locus">Mnod_2691</name>
</gene>
<dbReference type="AlphaFoldDB" id="B8IEA3"/>